<keyword evidence="3" id="KW-0687">Ribonucleoprotein</keyword>
<evidence type="ECO:0000256" key="4">
    <source>
        <dbReference type="ARBA" id="ARBA00035209"/>
    </source>
</evidence>
<evidence type="ECO:0000313" key="6">
    <source>
        <dbReference type="EMBL" id="SZF03983.1"/>
    </source>
</evidence>
<dbReference type="SUPFAM" id="SSF50447">
    <property type="entry name" value="Translation proteins"/>
    <property type="match status" value="1"/>
</dbReference>
<dbReference type="Gene3D" id="3.30.160.810">
    <property type="match status" value="1"/>
</dbReference>
<keyword evidence="2" id="KW-0689">Ribosomal protein</keyword>
<reference evidence="6 7" key="1">
    <citation type="submission" date="2017-11" db="EMBL/GenBank/DDBJ databases">
        <authorList>
            <person name="Kracher B."/>
        </authorList>
    </citation>
    <scope>NUCLEOTIDE SEQUENCE [LARGE SCALE GENOMIC DNA]</scope>
    <source>
        <strain evidence="6 7">RACE1</strain>
    </source>
</reference>
<dbReference type="FunFam" id="2.40.30.10:FF:000004">
    <property type="entry name" value="50S ribosomal protein L3"/>
    <property type="match status" value="1"/>
</dbReference>
<dbReference type="InterPro" id="IPR019927">
    <property type="entry name" value="Ribosomal_uL3_bac/org-type"/>
</dbReference>
<sequence>MSLSIFHLSACRPLITGSGVTAKGAAATLSADRVLHCPRIIWRGVKAGWYTGPKRGVNPLNFNLGSGLPQLTQSPDAALARLDHSLPRRSGVLAIKKGMTALYDPETGRRTACTVLQMDRVQVVAHKTREQHGYYAVQVGSGWKPADNVTRPLLGYFAHQAVSPKRHLVEFRVRDATGLPSIGHMLAPDWFNEGQFVDTRSASRGMGFAGGMKRHNFKGQPASHGNSKTHRAMGSAGASQGGGSRVLPGKRMAGRMGGNQVTIQNVKVLKTDIEKGILVLNGCIAGPKGSLVQIQDAIKKSWPTFPPNTTTPSESTASV</sequence>
<dbReference type="VEuPathDB" id="FungiDB:BLGHR1_14778"/>
<dbReference type="PANTHER" id="PTHR11229:SF8">
    <property type="entry name" value="LARGE RIBOSOMAL SUBUNIT PROTEIN UL3M"/>
    <property type="match status" value="1"/>
</dbReference>
<dbReference type="GO" id="GO:0005762">
    <property type="term" value="C:mitochondrial large ribosomal subunit"/>
    <property type="evidence" value="ECO:0007669"/>
    <property type="project" value="EnsemblFungi"/>
</dbReference>
<evidence type="ECO:0000256" key="3">
    <source>
        <dbReference type="ARBA" id="ARBA00023274"/>
    </source>
</evidence>
<dbReference type="EMBL" id="UNSH01000060">
    <property type="protein sequence ID" value="SZF03983.1"/>
    <property type="molecule type" value="Genomic_DNA"/>
</dbReference>
<dbReference type="FunFam" id="3.30.160.810:FF:000001">
    <property type="entry name" value="50S ribosomal protein L3"/>
    <property type="match status" value="1"/>
</dbReference>
<evidence type="ECO:0000313" key="7">
    <source>
        <dbReference type="Proteomes" id="UP000275772"/>
    </source>
</evidence>
<dbReference type="Pfam" id="PF00297">
    <property type="entry name" value="Ribosomal_L3"/>
    <property type="match status" value="1"/>
</dbReference>
<comment type="similarity">
    <text evidence="1">Belongs to the universal ribosomal protein uL3 family.</text>
</comment>
<protein>
    <recommendedName>
        <fullName evidence="4">Large ribosomal subunit protein uL3m</fullName>
    </recommendedName>
</protein>
<dbReference type="GO" id="GO:0003735">
    <property type="term" value="F:structural constituent of ribosome"/>
    <property type="evidence" value="ECO:0007669"/>
    <property type="project" value="EnsemblFungi"/>
</dbReference>
<dbReference type="PANTHER" id="PTHR11229">
    <property type="entry name" value="50S RIBOSOMAL PROTEIN L3"/>
    <property type="match status" value="1"/>
</dbReference>
<name>A0A383UUG3_BLUHO</name>
<accession>A0A383UUG3</accession>
<evidence type="ECO:0000256" key="5">
    <source>
        <dbReference type="SAM" id="MobiDB-lite"/>
    </source>
</evidence>
<dbReference type="Gene3D" id="2.40.30.10">
    <property type="entry name" value="Translation factors"/>
    <property type="match status" value="1"/>
</dbReference>
<dbReference type="InterPro" id="IPR009000">
    <property type="entry name" value="Transl_B-barrel_sf"/>
</dbReference>
<gene>
    <name evidence="6" type="ORF">BLGHR1_14778</name>
</gene>
<evidence type="ECO:0000256" key="1">
    <source>
        <dbReference type="ARBA" id="ARBA00006540"/>
    </source>
</evidence>
<dbReference type="AlphaFoldDB" id="A0A383UUG3"/>
<dbReference type="Proteomes" id="UP000275772">
    <property type="component" value="Unassembled WGS sequence"/>
</dbReference>
<organism evidence="6 7">
    <name type="scientific">Blumeria hordei</name>
    <name type="common">Barley powdery mildew</name>
    <name type="synonym">Blumeria graminis f. sp. hordei</name>
    <dbReference type="NCBI Taxonomy" id="2867405"/>
    <lineage>
        <taxon>Eukaryota</taxon>
        <taxon>Fungi</taxon>
        <taxon>Dikarya</taxon>
        <taxon>Ascomycota</taxon>
        <taxon>Pezizomycotina</taxon>
        <taxon>Leotiomycetes</taxon>
        <taxon>Erysiphales</taxon>
        <taxon>Erysiphaceae</taxon>
        <taxon>Blumeria</taxon>
    </lineage>
</organism>
<dbReference type="NCBIfam" id="TIGR03625">
    <property type="entry name" value="L3_bact"/>
    <property type="match status" value="1"/>
</dbReference>
<feature type="region of interest" description="Disordered" evidence="5">
    <location>
        <begin position="218"/>
        <end position="245"/>
    </location>
</feature>
<dbReference type="GO" id="GO:0006412">
    <property type="term" value="P:translation"/>
    <property type="evidence" value="ECO:0007669"/>
    <property type="project" value="InterPro"/>
</dbReference>
<dbReference type="InterPro" id="IPR000597">
    <property type="entry name" value="Ribosomal_uL3"/>
</dbReference>
<proteinExistence type="inferred from homology"/>
<evidence type="ECO:0000256" key="2">
    <source>
        <dbReference type="ARBA" id="ARBA00022980"/>
    </source>
</evidence>